<keyword evidence="3 6" id="KW-0812">Transmembrane</keyword>
<evidence type="ECO:0000256" key="2">
    <source>
        <dbReference type="ARBA" id="ARBA00022475"/>
    </source>
</evidence>
<dbReference type="Proteomes" id="UP000004925">
    <property type="component" value="Unassembled WGS sequence"/>
</dbReference>
<evidence type="ECO:0008006" key="9">
    <source>
        <dbReference type="Google" id="ProtNLM"/>
    </source>
</evidence>
<dbReference type="GO" id="GO:0015920">
    <property type="term" value="P:lipopolysaccharide transport"/>
    <property type="evidence" value="ECO:0007669"/>
    <property type="project" value="TreeGrafter"/>
</dbReference>
<dbReference type="PANTHER" id="PTHR33529">
    <property type="entry name" value="SLR0882 PROTEIN-RELATED"/>
    <property type="match status" value="1"/>
</dbReference>
<dbReference type="EMBL" id="ACDE02000012">
    <property type="protein sequence ID" value="EEO39824.1"/>
    <property type="molecule type" value="Genomic_DNA"/>
</dbReference>
<evidence type="ECO:0000313" key="8">
    <source>
        <dbReference type="Proteomes" id="UP000004925"/>
    </source>
</evidence>
<evidence type="ECO:0000256" key="6">
    <source>
        <dbReference type="SAM" id="Phobius"/>
    </source>
</evidence>
<dbReference type="RefSeq" id="WP_008802695.1">
    <property type="nucleotide sequence ID" value="NZ_KQ235735.1"/>
</dbReference>
<dbReference type="HOGENOM" id="CLU_028799_3_1_0"/>
<reference evidence="7 8" key="1">
    <citation type="submission" date="2011-10" db="EMBL/GenBank/DDBJ databases">
        <title>The Genome Sequence of Fusobacterium sp. 4_1_13.</title>
        <authorList>
            <consortium name="The Broad Institute Genome Sequencing Platform"/>
            <person name="Earl A."/>
            <person name="Ward D."/>
            <person name="Feldgarden M."/>
            <person name="Gevers D."/>
            <person name="Strauss J."/>
            <person name="Ambrose C."/>
            <person name="Allen-Vercoe E."/>
            <person name="Young S.K."/>
            <person name="Zeng Q."/>
            <person name="Gargeya S."/>
            <person name="Fitzgerald M."/>
            <person name="Haas B."/>
            <person name="Abouelleil A."/>
            <person name="Alvarado L."/>
            <person name="Arachchi H.M."/>
            <person name="Berlin A."/>
            <person name="Brown A."/>
            <person name="Chapman S.B."/>
            <person name="Chen Z."/>
            <person name="Dunbar C."/>
            <person name="Freedman E."/>
            <person name="Gearin G."/>
            <person name="Goldberg J."/>
            <person name="Griggs A."/>
            <person name="Gujja S."/>
            <person name="Heiman D."/>
            <person name="Howarth C."/>
            <person name="Larson L."/>
            <person name="Lui A."/>
            <person name="MacDonald P.J."/>
            <person name="Montmayeur A."/>
            <person name="Murphy C."/>
            <person name="Neiman D."/>
            <person name="Pearson M."/>
            <person name="Priest M."/>
            <person name="Roberts A."/>
            <person name="Saif S."/>
            <person name="Shea T."/>
            <person name="Shenoy N."/>
            <person name="Sisk P."/>
            <person name="Stolte C."/>
            <person name="Sykes S."/>
            <person name="Wortman J."/>
            <person name="Nusbaum C."/>
            <person name="Birren B."/>
        </authorList>
    </citation>
    <scope>NUCLEOTIDE SEQUENCE [LARGE SCALE GENOMIC DNA]</scope>
    <source>
        <strain evidence="7 8">4_1_13</strain>
    </source>
</reference>
<feature type="transmembrane region" description="Helical" evidence="6">
    <location>
        <begin position="12"/>
        <end position="31"/>
    </location>
</feature>
<dbReference type="InterPro" id="IPR005495">
    <property type="entry name" value="LptG/LptF_permease"/>
</dbReference>
<keyword evidence="2" id="KW-1003">Cell membrane</keyword>
<dbReference type="Pfam" id="PF03739">
    <property type="entry name" value="LptF_LptG"/>
    <property type="match status" value="1"/>
</dbReference>
<feature type="transmembrane region" description="Helical" evidence="6">
    <location>
        <begin position="340"/>
        <end position="358"/>
    </location>
</feature>
<evidence type="ECO:0000256" key="5">
    <source>
        <dbReference type="ARBA" id="ARBA00023136"/>
    </source>
</evidence>
<feature type="transmembrane region" description="Helical" evidence="6">
    <location>
        <begin position="66"/>
        <end position="88"/>
    </location>
</feature>
<evidence type="ECO:0000256" key="3">
    <source>
        <dbReference type="ARBA" id="ARBA00022692"/>
    </source>
</evidence>
<dbReference type="AlphaFoldDB" id="A0A0M1VT37"/>
<comment type="caution">
    <text evidence="7">The sequence shown here is derived from an EMBL/GenBank/DDBJ whole genome shotgun (WGS) entry which is preliminary data.</text>
</comment>
<organism evidence="7 8">
    <name type="scientific">Fusobacterium vincentii 4_1_13</name>
    <dbReference type="NCBI Taxonomy" id="469606"/>
    <lineage>
        <taxon>Bacteria</taxon>
        <taxon>Fusobacteriati</taxon>
        <taxon>Fusobacteriota</taxon>
        <taxon>Fusobacteriia</taxon>
        <taxon>Fusobacteriales</taxon>
        <taxon>Fusobacteriaceae</taxon>
        <taxon>Fusobacterium</taxon>
    </lineage>
</organism>
<dbReference type="eggNOG" id="COG0795">
    <property type="taxonomic scope" value="Bacteria"/>
</dbReference>
<dbReference type="GO" id="GO:0043190">
    <property type="term" value="C:ATP-binding cassette (ABC) transporter complex"/>
    <property type="evidence" value="ECO:0007669"/>
    <property type="project" value="TreeGrafter"/>
</dbReference>
<proteinExistence type="predicted"/>
<feature type="transmembrane region" description="Helical" evidence="6">
    <location>
        <begin position="100"/>
        <end position="118"/>
    </location>
</feature>
<sequence>MIKKMDMYISKYFIKFFLMNIIGFMGVFLLAQTFKIIKYINQGKLAGGEIFDYILNLLPKMFVETAPLSVLLAGLITVSIMASNLEIVSLKTSGIRFLRIVRAPLIIAFVISLIVFFINNSIYTKSLAKINFYRRGEVDESLKLPTTKENAFFINNTDGYLYLMGKINRETGMAENIEVIKFETQISKPKEIITAKSAKFDIDENKWIFSNVNIYNVDTKETVTKTEYKSDLYKDDPSNFIRASAEDPRMLTIKELKKTIKEQKNIGEDTRIYLAELAKRYSFPFASFIVAFIGLSASSKYVRGGRTTMNLVICVVAGYGYYLVSGAFEAMSLNGIVNPFVASWIPNILYLIIGIYFMNRAEY</sequence>
<gene>
    <name evidence="7" type="ORF">FSCG_00537</name>
</gene>
<keyword evidence="5 6" id="KW-0472">Membrane</keyword>
<keyword evidence="4 6" id="KW-1133">Transmembrane helix</keyword>
<dbReference type="PANTHER" id="PTHR33529:SF8">
    <property type="entry name" value="PERMEASE, YJGP_YJGQ FAMILY"/>
    <property type="match status" value="1"/>
</dbReference>
<accession>A0A0M1VT37</accession>
<name>A0A0M1VT37_FUSVC</name>
<protein>
    <recommendedName>
        <fullName evidence="9">Permease</fullName>
    </recommendedName>
</protein>
<feature type="transmembrane region" description="Helical" evidence="6">
    <location>
        <begin position="309"/>
        <end position="328"/>
    </location>
</feature>
<feature type="transmembrane region" description="Helical" evidence="6">
    <location>
        <begin position="281"/>
        <end position="297"/>
    </location>
</feature>
<evidence type="ECO:0000256" key="4">
    <source>
        <dbReference type="ARBA" id="ARBA00022989"/>
    </source>
</evidence>
<comment type="subcellular location">
    <subcellularLocation>
        <location evidence="1">Cell membrane</location>
        <topology evidence="1">Multi-pass membrane protein</topology>
    </subcellularLocation>
</comment>
<evidence type="ECO:0000313" key="7">
    <source>
        <dbReference type="EMBL" id="EEO39824.1"/>
    </source>
</evidence>
<evidence type="ECO:0000256" key="1">
    <source>
        <dbReference type="ARBA" id="ARBA00004651"/>
    </source>
</evidence>